<dbReference type="Proteomes" id="UP001607303">
    <property type="component" value="Unassembled WGS sequence"/>
</dbReference>
<evidence type="ECO:0000313" key="2">
    <source>
        <dbReference type="Proteomes" id="UP001607303"/>
    </source>
</evidence>
<sequence>MQKFIKKYSVYFYSFSIKSFKKTTHTISIVNVSYTLQLKPLLQNSIIGKIYNILLRKSIKPLSRIFT</sequence>
<protein>
    <submittedName>
        <fullName evidence="1">Uncharacterized protein</fullName>
    </submittedName>
</protein>
<dbReference type="EMBL" id="JAYRBN010000037">
    <property type="protein sequence ID" value="KAL2746293.1"/>
    <property type="molecule type" value="Genomic_DNA"/>
</dbReference>
<reference evidence="1 2" key="1">
    <citation type="journal article" date="2024" name="Ann. Entomol. Soc. Am.">
        <title>Genomic analyses of the southern and eastern yellowjacket wasps (Hymenoptera: Vespidae) reveal evolutionary signatures of social life.</title>
        <authorList>
            <person name="Catto M.A."/>
            <person name="Caine P.B."/>
            <person name="Orr S.E."/>
            <person name="Hunt B.G."/>
            <person name="Goodisman M.A.D."/>
        </authorList>
    </citation>
    <scope>NUCLEOTIDE SEQUENCE [LARGE SCALE GENOMIC DNA]</scope>
    <source>
        <strain evidence="1">232</strain>
        <tissue evidence="1">Head and thorax</tissue>
    </source>
</reference>
<evidence type="ECO:0000313" key="1">
    <source>
        <dbReference type="EMBL" id="KAL2746293.1"/>
    </source>
</evidence>
<dbReference type="AlphaFoldDB" id="A0ABD2CMG3"/>
<keyword evidence="2" id="KW-1185">Reference proteome</keyword>
<accession>A0ABD2CMG3</accession>
<proteinExistence type="predicted"/>
<organism evidence="1 2">
    <name type="scientific">Vespula maculifrons</name>
    <name type="common">Eastern yellow jacket</name>
    <name type="synonym">Wasp</name>
    <dbReference type="NCBI Taxonomy" id="7453"/>
    <lineage>
        <taxon>Eukaryota</taxon>
        <taxon>Metazoa</taxon>
        <taxon>Ecdysozoa</taxon>
        <taxon>Arthropoda</taxon>
        <taxon>Hexapoda</taxon>
        <taxon>Insecta</taxon>
        <taxon>Pterygota</taxon>
        <taxon>Neoptera</taxon>
        <taxon>Endopterygota</taxon>
        <taxon>Hymenoptera</taxon>
        <taxon>Apocrita</taxon>
        <taxon>Aculeata</taxon>
        <taxon>Vespoidea</taxon>
        <taxon>Vespidae</taxon>
        <taxon>Vespinae</taxon>
        <taxon>Vespula</taxon>
    </lineage>
</organism>
<name>A0ABD2CMG3_VESMC</name>
<gene>
    <name evidence="1" type="ORF">V1477_004663</name>
</gene>
<comment type="caution">
    <text evidence="1">The sequence shown here is derived from an EMBL/GenBank/DDBJ whole genome shotgun (WGS) entry which is preliminary data.</text>
</comment>